<name>A0A318IY03_BURPY</name>
<dbReference type="EMBL" id="QJJY01000001">
    <property type="protein sequence ID" value="PXX41116.1"/>
    <property type="molecule type" value="Genomic_DNA"/>
</dbReference>
<reference evidence="1 2" key="1">
    <citation type="submission" date="2018-05" db="EMBL/GenBank/DDBJ databases">
        <title>Comparative genomics of bacterial root endophytes of switchgrass collected from native prairies over two seasons.</title>
        <authorList>
            <person name="Tang Y."/>
        </authorList>
    </citation>
    <scope>NUCLEOTIDE SEQUENCE [LARGE SCALE GENOMIC DNA]</scope>
    <source>
        <strain evidence="1 2">NFIX32</strain>
    </source>
</reference>
<evidence type="ECO:0000313" key="1">
    <source>
        <dbReference type="EMBL" id="PXX41116.1"/>
    </source>
</evidence>
<accession>A0A318IY03</accession>
<organism evidence="1 2">
    <name type="scientific">Burkholderia pyrrocinia</name>
    <name type="common">Pseudomonas pyrrocinia</name>
    <dbReference type="NCBI Taxonomy" id="60550"/>
    <lineage>
        <taxon>Bacteria</taxon>
        <taxon>Pseudomonadati</taxon>
        <taxon>Pseudomonadota</taxon>
        <taxon>Betaproteobacteria</taxon>
        <taxon>Burkholderiales</taxon>
        <taxon>Burkholderiaceae</taxon>
        <taxon>Burkholderia</taxon>
        <taxon>Burkholderia cepacia complex</taxon>
    </lineage>
</organism>
<dbReference type="Proteomes" id="UP000247755">
    <property type="component" value="Unassembled WGS sequence"/>
</dbReference>
<proteinExistence type="predicted"/>
<sequence>MKIEIKGFIVYGCYEHEARCGDNPYFSFKDYEPNGESFVTVRPETLSLEVPDDFDPRPEMVERLKAEKERIKAEFQMRVTQIDAQIQSLLAIEA</sequence>
<dbReference type="RefSeq" id="WP_072438877.1">
    <property type="nucleotide sequence ID" value="NZ_QJJY01000001.1"/>
</dbReference>
<protein>
    <submittedName>
        <fullName evidence="1">Uncharacterized protein</fullName>
    </submittedName>
</protein>
<comment type="caution">
    <text evidence="1">The sequence shown here is derived from an EMBL/GenBank/DDBJ whole genome shotgun (WGS) entry which is preliminary data.</text>
</comment>
<dbReference type="AlphaFoldDB" id="A0A318IY03"/>
<gene>
    <name evidence="1" type="ORF">NA66_1001726</name>
</gene>
<evidence type="ECO:0000313" key="2">
    <source>
        <dbReference type="Proteomes" id="UP000247755"/>
    </source>
</evidence>